<accession>A0ABQ8KF77</accession>
<protein>
    <submittedName>
        <fullName evidence="1">Uncharacterized protein</fullName>
    </submittedName>
</protein>
<dbReference type="EMBL" id="JADCUA010000011">
    <property type="protein sequence ID" value="KAH9836394.1"/>
    <property type="molecule type" value="Genomic_DNA"/>
</dbReference>
<organism evidence="1 2">
    <name type="scientific">Rhodofomes roseus</name>
    <dbReference type="NCBI Taxonomy" id="34475"/>
    <lineage>
        <taxon>Eukaryota</taxon>
        <taxon>Fungi</taxon>
        <taxon>Dikarya</taxon>
        <taxon>Basidiomycota</taxon>
        <taxon>Agaricomycotina</taxon>
        <taxon>Agaricomycetes</taxon>
        <taxon>Polyporales</taxon>
        <taxon>Rhodofomes</taxon>
    </lineage>
</organism>
<dbReference type="RefSeq" id="XP_047778679.1">
    <property type="nucleotide sequence ID" value="XM_047926116.1"/>
</dbReference>
<dbReference type="Proteomes" id="UP000814176">
    <property type="component" value="Unassembled WGS sequence"/>
</dbReference>
<sequence length="264" mass="28996">MPRLKVGSPPLPTDFCNTSRPADQRCRRSAVLPCGVPAIWGSVQSFTGRPGLEVTRPCLSACATNSPERKRATDVRLAFRRRMASLLVLPKLRPNATGSTIRYLATPNANHSVNQKPDHRSVWVLARHHLPVATTQRDIDLCKLVGAVPVCVAWHEADSMAVTLSWFCSVLVSAMNASGRRLRPSGVCGSASTISIVYPPSLHTWHIVDQSLASTLPLVSVDRLCLVSTQRCRHIRLNLRLSGACQRPDTRKPICSVDHGRCSW</sequence>
<gene>
    <name evidence="1" type="ORF">C8Q71DRAFT_81623</name>
</gene>
<comment type="caution">
    <text evidence="1">The sequence shown here is derived from an EMBL/GenBank/DDBJ whole genome shotgun (WGS) entry which is preliminary data.</text>
</comment>
<name>A0ABQ8KF77_9APHY</name>
<evidence type="ECO:0000313" key="1">
    <source>
        <dbReference type="EMBL" id="KAH9836394.1"/>
    </source>
</evidence>
<evidence type="ECO:0000313" key="2">
    <source>
        <dbReference type="Proteomes" id="UP000814176"/>
    </source>
</evidence>
<keyword evidence="2" id="KW-1185">Reference proteome</keyword>
<dbReference type="GeneID" id="72006848"/>
<proteinExistence type="predicted"/>
<reference evidence="1 2" key="1">
    <citation type="journal article" date="2021" name="Environ. Microbiol.">
        <title>Gene family expansions and transcriptome signatures uncover fungal adaptations to wood decay.</title>
        <authorList>
            <person name="Hage H."/>
            <person name="Miyauchi S."/>
            <person name="Viragh M."/>
            <person name="Drula E."/>
            <person name="Min B."/>
            <person name="Chaduli D."/>
            <person name="Navarro D."/>
            <person name="Favel A."/>
            <person name="Norest M."/>
            <person name="Lesage-Meessen L."/>
            <person name="Balint B."/>
            <person name="Merenyi Z."/>
            <person name="de Eugenio L."/>
            <person name="Morin E."/>
            <person name="Martinez A.T."/>
            <person name="Baldrian P."/>
            <person name="Stursova M."/>
            <person name="Martinez M.J."/>
            <person name="Novotny C."/>
            <person name="Magnuson J.K."/>
            <person name="Spatafora J.W."/>
            <person name="Maurice S."/>
            <person name="Pangilinan J."/>
            <person name="Andreopoulos W."/>
            <person name="LaButti K."/>
            <person name="Hundley H."/>
            <person name="Na H."/>
            <person name="Kuo A."/>
            <person name="Barry K."/>
            <person name="Lipzen A."/>
            <person name="Henrissat B."/>
            <person name="Riley R."/>
            <person name="Ahrendt S."/>
            <person name="Nagy L.G."/>
            <person name="Grigoriev I.V."/>
            <person name="Martin F."/>
            <person name="Rosso M.N."/>
        </authorList>
    </citation>
    <scope>NUCLEOTIDE SEQUENCE [LARGE SCALE GENOMIC DNA]</scope>
    <source>
        <strain evidence="1 2">CIRM-BRFM 1785</strain>
    </source>
</reference>